<organism evidence="1 2">
    <name type="scientific">Characodon lateralis</name>
    <dbReference type="NCBI Taxonomy" id="208331"/>
    <lineage>
        <taxon>Eukaryota</taxon>
        <taxon>Metazoa</taxon>
        <taxon>Chordata</taxon>
        <taxon>Craniata</taxon>
        <taxon>Vertebrata</taxon>
        <taxon>Euteleostomi</taxon>
        <taxon>Actinopterygii</taxon>
        <taxon>Neopterygii</taxon>
        <taxon>Teleostei</taxon>
        <taxon>Neoteleostei</taxon>
        <taxon>Acanthomorphata</taxon>
        <taxon>Ovalentaria</taxon>
        <taxon>Atherinomorphae</taxon>
        <taxon>Cyprinodontiformes</taxon>
        <taxon>Goodeidae</taxon>
        <taxon>Characodon</taxon>
    </lineage>
</organism>
<dbReference type="Proteomes" id="UP001352852">
    <property type="component" value="Unassembled WGS sequence"/>
</dbReference>
<proteinExistence type="predicted"/>
<evidence type="ECO:0000313" key="1">
    <source>
        <dbReference type="EMBL" id="MED6286908.1"/>
    </source>
</evidence>
<protein>
    <submittedName>
        <fullName evidence="1">Uncharacterized protein</fullName>
    </submittedName>
</protein>
<feature type="non-terminal residue" evidence="1">
    <location>
        <position position="1"/>
    </location>
</feature>
<reference evidence="1 2" key="1">
    <citation type="submission" date="2021-06" db="EMBL/GenBank/DDBJ databases">
        <authorList>
            <person name="Palmer J.M."/>
        </authorList>
    </citation>
    <scope>NUCLEOTIDE SEQUENCE [LARGE SCALE GENOMIC DNA]</scope>
    <source>
        <strain evidence="1 2">CL_MEX2019</strain>
        <tissue evidence="1">Muscle</tissue>
    </source>
</reference>
<dbReference type="EMBL" id="JAHUTJ010058090">
    <property type="protein sequence ID" value="MED6286908.1"/>
    <property type="molecule type" value="Genomic_DNA"/>
</dbReference>
<gene>
    <name evidence="1" type="ORF">CHARACLAT_010923</name>
</gene>
<accession>A0ABU7EI40</accession>
<name>A0ABU7EI40_9TELE</name>
<sequence length="125" mass="14448">LDPSSNKDYLTTWRKDGKRKLKTEEEEGLLLIVPSLSHRPLLHRLFPPPPLLFLLHSILSRLPLFPVQRNAAHATILEQRWHKMEVGRPVTADKRWWSGRARMDRTQNGETAGLLFHGFAAIQLL</sequence>
<comment type="caution">
    <text evidence="1">The sequence shown here is derived from an EMBL/GenBank/DDBJ whole genome shotgun (WGS) entry which is preliminary data.</text>
</comment>
<keyword evidence="2" id="KW-1185">Reference proteome</keyword>
<evidence type="ECO:0000313" key="2">
    <source>
        <dbReference type="Proteomes" id="UP001352852"/>
    </source>
</evidence>